<dbReference type="Proteomes" id="UP000187506">
    <property type="component" value="Chromosome"/>
</dbReference>
<evidence type="ECO:0000256" key="4">
    <source>
        <dbReference type="SAM" id="SignalP"/>
    </source>
</evidence>
<dbReference type="SMART" id="SM00028">
    <property type="entry name" value="TPR"/>
    <property type="match status" value="3"/>
</dbReference>
<dbReference type="InterPro" id="IPR013105">
    <property type="entry name" value="TPR_2"/>
</dbReference>
<keyword evidence="6" id="KW-1185">Reference proteome</keyword>
<dbReference type="Pfam" id="PF07719">
    <property type="entry name" value="TPR_2"/>
    <property type="match status" value="1"/>
</dbReference>
<organism evidence="5 6">
    <name type="scientific">Lacinutrix venerupis</name>
    <dbReference type="NCBI Taxonomy" id="1486034"/>
    <lineage>
        <taxon>Bacteria</taxon>
        <taxon>Pseudomonadati</taxon>
        <taxon>Bacteroidota</taxon>
        <taxon>Flavobacteriia</taxon>
        <taxon>Flavobacteriales</taxon>
        <taxon>Flavobacteriaceae</taxon>
        <taxon>Lacinutrix</taxon>
    </lineage>
</organism>
<dbReference type="PROSITE" id="PS50293">
    <property type="entry name" value="TPR_REGION"/>
    <property type="match status" value="1"/>
</dbReference>
<keyword evidence="2 3" id="KW-0802">TPR repeat</keyword>
<dbReference type="SUPFAM" id="SSF81901">
    <property type="entry name" value="HCP-like"/>
    <property type="match status" value="1"/>
</dbReference>
<dbReference type="InterPro" id="IPR052346">
    <property type="entry name" value="O-mannosyl-transferase_TMTC"/>
</dbReference>
<evidence type="ECO:0008006" key="7">
    <source>
        <dbReference type="Google" id="ProtNLM"/>
    </source>
</evidence>
<dbReference type="PANTHER" id="PTHR44227:SF3">
    <property type="entry name" value="PROTEIN O-MANNOSYL-TRANSFERASE TMTC4"/>
    <property type="match status" value="1"/>
</dbReference>
<feature type="repeat" description="TPR" evidence="3">
    <location>
        <begin position="219"/>
        <end position="252"/>
    </location>
</feature>
<feature type="chain" id="PRO_5042172910" description="Tetratricopeptide repeat protein" evidence="4">
    <location>
        <begin position="20"/>
        <end position="412"/>
    </location>
</feature>
<dbReference type="InterPro" id="IPR019734">
    <property type="entry name" value="TPR_rpt"/>
</dbReference>
<reference evidence="5 6" key="1">
    <citation type="submission" date="2017-01" db="EMBL/GenBank/DDBJ databases">
        <title>Complete genome of Lacinutrix venerupis DOK2-8 isolated from seawater in Dokdo.</title>
        <authorList>
            <person name="Chi W.-J."/>
            <person name="Kim J.H."/>
        </authorList>
    </citation>
    <scope>NUCLEOTIDE SEQUENCE [LARGE SCALE GENOMIC DNA]</scope>
    <source>
        <strain evidence="5 6">DOK2-8</strain>
    </source>
</reference>
<feature type="repeat" description="TPR" evidence="3">
    <location>
        <begin position="287"/>
        <end position="320"/>
    </location>
</feature>
<evidence type="ECO:0000313" key="6">
    <source>
        <dbReference type="Proteomes" id="UP000187506"/>
    </source>
</evidence>
<dbReference type="AlphaFoldDB" id="A0AAC9PWL8"/>
<dbReference type="PROSITE" id="PS50005">
    <property type="entry name" value="TPR"/>
    <property type="match status" value="2"/>
</dbReference>
<dbReference type="Pfam" id="PF13181">
    <property type="entry name" value="TPR_8"/>
    <property type="match status" value="1"/>
</dbReference>
<feature type="signal peptide" evidence="4">
    <location>
        <begin position="1"/>
        <end position="19"/>
    </location>
</feature>
<dbReference type="InterPro" id="IPR011990">
    <property type="entry name" value="TPR-like_helical_dom_sf"/>
</dbReference>
<dbReference type="RefSeq" id="WP_076732836.1">
    <property type="nucleotide sequence ID" value="NZ_CP019352.1"/>
</dbReference>
<keyword evidence="1" id="KW-0677">Repeat</keyword>
<dbReference type="Pfam" id="PF13432">
    <property type="entry name" value="TPR_16"/>
    <property type="match status" value="1"/>
</dbReference>
<evidence type="ECO:0000256" key="2">
    <source>
        <dbReference type="ARBA" id="ARBA00022803"/>
    </source>
</evidence>
<gene>
    <name evidence="5" type="ORF">BWR22_06705</name>
</gene>
<proteinExistence type="predicted"/>
<dbReference type="PANTHER" id="PTHR44227">
    <property type="match status" value="1"/>
</dbReference>
<name>A0AAC9PWL8_9FLAO</name>
<accession>A0AAC9PWL8</accession>
<evidence type="ECO:0000256" key="3">
    <source>
        <dbReference type="PROSITE-ProRule" id="PRU00339"/>
    </source>
</evidence>
<dbReference type="Gene3D" id="1.25.40.10">
    <property type="entry name" value="Tetratricopeptide repeat domain"/>
    <property type="match status" value="2"/>
</dbReference>
<sequence>MKKQLILTLALMITLFSFAQKKELKALEKAVKNNNFAEAKAAAKTLEPMLDSMDDKSKSKFYFARAKALYANGAGAISDFDTAFEDLTKVDSKYVSDLAETKSFVQNELLVKGNEFYSSGKYAQASTMFEMLYKLVPKDESYLYFAAVSSVLAKDYDTALEHYLKLNELGYTGVVKEYYAINKETGEEETFDKATRDVFVTKAKTHISPGERMTESKAAEIATQIASIYLNKGENEKALEAIKNARALDPSNTTLIITEANTQYNLGNIEEFERLTKEAVINDPNNTELLFNLGVVSVKAGKTQEAKEYYKKVIALDPKNDDANTNLAALIMDQDKPIKEKMNALGGSNADNIAYAKYLEELKAVYKEAIPYLETVVSNGKADTDVVKTLASLYGAIDQGDKAKALKEKFGL</sequence>
<evidence type="ECO:0000313" key="5">
    <source>
        <dbReference type="EMBL" id="APY00010.1"/>
    </source>
</evidence>
<dbReference type="EMBL" id="CP019352">
    <property type="protein sequence ID" value="APY00010.1"/>
    <property type="molecule type" value="Genomic_DNA"/>
</dbReference>
<dbReference type="KEGG" id="lvn:BWR22_06705"/>
<protein>
    <recommendedName>
        <fullName evidence="7">Tetratricopeptide repeat protein</fullName>
    </recommendedName>
</protein>
<evidence type="ECO:0000256" key="1">
    <source>
        <dbReference type="ARBA" id="ARBA00022737"/>
    </source>
</evidence>
<keyword evidence="4" id="KW-0732">Signal</keyword>